<dbReference type="RefSeq" id="WP_131917680.1">
    <property type="nucleotide sequence ID" value="NZ_JAOQNU010000001.1"/>
</dbReference>
<keyword evidence="1 2" id="KW-0129">CBS domain</keyword>
<dbReference type="PROSITE" id="PS51371">
    <property type="entry name" value="CBS"/>
    <property type="match status" value="2"/>
</dbReference>
<dbReference type="InterPro" id="IPR000644">
    <property type="entry name" value="CBS_dom"/>
</dbReference>
<gene>
    <name evidence="4" type="ORF">EDD73_10178</name>
</gene>
<comment type="caution">
    <text evidence="4">The sequence shown here is derived from an EMBL/GenBank/DDBJ whole genome shotgun (WGS) entry which is preliminary data.</text>
</comment>
<evidence type="ECO:0000313" key="5">
    <source>
        <dbReference type="Proteomes" id="UP000294813"/>
    </source>
</evidence>
<name>A0A4R2RWR7_9FIRM</name>
<proteinExistence type="predicted"/>
<feature type="domain" description="CBS" evidence="3">
    <location>
        <begin position="76"/>
        <end position="131"/>
    </location>
</feature>
<evidence type="ECO:0000256" key="2">
    <source>
        <dbReference type="PROSITE-ProRule" id="PRU00703"/>
    </source>
</evidence>
<dbReference type="Proteomes" id="UP000294813">
    <property type="component" value="Unassembled WGS sequence"/>
</dbReference>
<dbReference type="PANTHER" id="PTHR43080">
    <property type="entry name" value="CBS DOMAIN-CONTAINING PROTEIN CBSX3, MITOCHONDRIAL"/>
    <property type="match status" value="1"/>
</dbReference>
<reference evidence="4 5" key="1">
    <citation type="submission" date="2019-03" db="EMBL/GenBank/DDBJ databases">
        <title>Genomic Encyclopedia of Type Strains, Phase IV (KMG-IV): sequencing the most valuable type-strain genomes for metagenomic binning, comparative biology and taxonomic classification.</title>
        <authorList>
            <person name="Goeker M."/>
        </authorList>
    </citation>
    <scope>NUCLEOTIDE SEQUENCE [LARGE SCALE GENOMIC DNA]</scope>
    <source>
        <strain evidence="4 5">DSM 11170</strain>
    </source>
</reference>
<dbReference type="Gene3D" id="3.10.580.10">
    <property type="entry name" value="CBS-domain"/>
    <property type="match status" value="1"/>
</dbReference>
<dbReference type="EMBL" id="SLXT01000001">
    <property type="protein sequence ID" value="TCP68912.1"/>
    <property type="molecule type" value="Genomic_DNA"/>
</dbReference>
<protein>
    <submittedName>
        <fullName evidence="4">CBS domain protein</fullName>
    </submittedName>
</protein>
<organism evidence="4 5">
    <name type="scientific">Heliophilum fasciatum</name>
    <dbReference type="NCBI Taxonomy" id="35700"/>
    <lineage>
        <taxon>Bacteria</taxon>
        <taxon>Bacillati</taxon>
        <taxon>Bacillota</taxon>
        <taxon>Clostridia</taxon>
        <taxon>Eubacteriales</taxon>
        <taxon>Heliobacteriaceae</taxon>
        <taxon>Heliophilum</taxon>
    </lineage>
</organism>
<evidence type="ECO:0000256" key="1">
    <source>
        <dbReference type="ARBA" id="ARBA00023122"/>
    </source>
</evidence>
<dbReference type="SUPFAM" id="SSF54631">
    <property type="entry name" value="CBS-domain pair"/>
    <property type="match status" value="1"/>
</dbReference>
<feature type="domain" description="CBS" evidence="3">
    <location>
        <begin position="11"/>
        <end position="69"/>
    </location>
</feature>
<dbReference type="InterPro" id="IPR046342">
    <property type="entry name" value="CBS_dom_sf"/>
</dbReference>
<dbReference type="AlphaFoldDB" id="A0A4R2RWR7"/>
<evidence type="ECO:0000259" key="3">
    <source>
        <dbReference type="PROSITE" id="PS51371"/>
    </source>
</evidence>
<dbReference type="SMART" id="SM00116">
    <property type="entry name" value="CBS"/>
    <property type="match status" value="2"/>
</dbReference>
<dbReference type="Pfam" id="PF00571">
    <property type="entry name" value="CBS"/>
    <property type="match status" value="2"/>
</dbReference>
<evidence type="ECO:0000313" key="4">
    <source>
        <dbReference type="EMBL" id="TCP68912.1"/>
    </source>
</evidence>
<dbReference type="PANTHER" id="PTHR43080:SF2">
    <property type="entry name" value="CBS DOMAIN-CONTAINING PROTEIN"/>
    <property type="match status" value="1"/>
</dbReference>
<dbReference type="InterPro" id="IPR051257">
    <property type="entry name" value="Diverse_CBS-Domain"/>
</dbReference>
<dbReference type="OrthoDB" id="9790355at2"/>
<keyword evidence="5" id="KW-1185">Reference proteome</keyword>
<accession>A0A4R2RWR7</accession>
<sequence length="133" mass="14881">MRKALLVKDRMVSPVVTTRPTTTISEVLQVMTEQSFRRVPVVDAEMNLVGIIAFHDIDRAMRSPGVIPLTPVDWVMMKNPVSVEQDEPLGSAIRLMRRYKVSGLPVLCQGKVIGIFSITDALELCSELLEEEE</sequence>